<gene>
    <name evidence="8" type="ORF">GO620_000295</name>
</gene>
<evidence type="ECO:0000256" key="4">
    <source>
        <dbReference type="ARBA" id="ARBA00022989"/>
    </source>
</evidence>
<dbReference type="SMART" id="SM00044">
    <property type="entry name" value="CYCc"/>
    <property type="match status" value="1"/>
</dbReference>
<dbReference type="KEGG" id="mgik:GO620_000295"/>
<protein>
    <submittedName>
        <fullName evidence="8">Adenylate/guanylate cyclase domain-containing protein</fullName>
    </submittedName>
</protein>
<dbReference type="CDD" id="cd07302">
    <property type="entry name" value="CHD"/>
    <property type="match status" value="1"/>
</dbReference>
<keyword evidence="3" id="KW-0547">Nucleotide-binding</keyword>
<dbReference type="AlphaFoldDB" id="A0A6I4I015"/>
<dbReference type="PANTHER" id="PTHR11920">
    <property type="entry name" value="GUANYLYL CYCLASE"/>
    <property type="match status" value="1"/>
</dbReference>
<dbReference type="EMBL" id="CP066775">
    <property type="protein sequence ID" value="QQL49926.1"/>
    <property type="molecule type" value="Genomic_DNA"/>
</dbReference>
<dbReference type="InterPro" id="IPR001054">
    <property type="entry name" value="A/G_cyclase"/>
</dbReference>
<dbReference type="GO" id="GO:0016020">
    <property type="term" value="C:membrane"/>
    <property type="evidence" value="ECO:0007669"/>
    <property type="project" value="UniProtKB-SubCell"/>
</dbReference>
<keyword evidence="5" id="KW-0472">Membrane</keyword>
<keyword evidence="4" id="KW-1133">Transmembrane helix</keyword>
<comment type="subcellular location">
    <subcellularLocation>
        <location evidence="1">Membrane</location>
    </subcellularLocation>
</comment>
<sequence>MKKLSLIFLLLFVTRLTIAATKSDSVLQIKQIPEFGLGLLQWKQISADKPEYAAPTYNDSQWKLINPYLPLSMLPPGILNHVGWIRFKFRLSPQLTHSTALYIYNPASAIEIYLNGKLIERRGIINLNDNSGQSVFDVRPLGIPVTGDSVQTLAIRYARDKFFNNFNETGYQGIAAVVICTLPEINNRIYSNILHLSYIDGICIGILTLLTIFHFLLFYFDRSDFANIHFAGLTLCYLASYIVNGTPFVTINSTGYLIIGVISNLAAIASYFQFKAVSYLFNLNYKKIGWLILVLNLLLAIVAIFSNTPAVYTSFLMLFTSFPSVFLVFKAALLKIRGAIIIGIGFLISFVSLFIYTTYLNVDGVRVNRFIYDISIAGITLGISLSISFCLSKTFAQKSRLLVFKLKEVEKLSQEKQDILTHQKAKLEIEVAERTIELNRSLTRSDNLLLNILPADVAEELKEKGSADARSFDEVSVLFTDFVNFTAIGEMLGPKQLVDELHQCFKAFDDIMVKHQMEKIKTIGDAYLAVSGLPNADLYHAKNAIKAGLEIISFVKQRRDLVGDKTFDVRVGVHSGPVVAGIVGVKKFAYDIWGDTVNTAARMEQNSVPGKINVSERTYDLVKDQFVFNYRGEIDAKNKGALKMYFAEREI</sequence>
<evidence type="ECO:0000256" key="2">
    <source>
        <dbReference type="ARBA" id="ARBA00022692"/>
    </source>
</evidence>
<evidence type="ECO:0000256" key="3">
    <source>
        <dbReference type="ARBA" id="ARBA00022741"/>
    </source>
</evidence>
<dbReference type="InterPro" id="IPR008979">
    <property type="entry name" value="Galactose-bd-like_sf"/>
</dbReference>
<dbReference type="GO" id="GO:0035556">
    <property type="term" value="P:intracellular signal transduction"/>
    <property type="evidence" value="ECO:0007669"/>
    <property type="project" value="InterPro"/>
</dbReference>
<dbReference type="GO" id="GO:0000166">
    <property type="term" value="F:nucleotide binding"/>
    <property type="evidence" value="ECO:0007669"/>
    <property type="project" value="UniProtKB-KW"/>
</dbReference>
<evidence type="ECO:0000256" key="7">
    <source>
        <dbReference type="RuleBase" id="RU000405"/>
    </source>
</evidence>
<dbReference type="Pfam" id="PF00211">
    <property type="entry name" value="Guanylate_cyc"/>
    <property type="match status" value="1"/>
</dbReference>
<dbReference type="SUPFAM" id="SSF49785">
    <property type="entry name" value="Galactose-binding domain-like"/>
    <property type="match status" value="1"/>
</dbReference>
<proteinExistence type="inferred from homology"/>
<reference evidence="8 9" key="1">
    <citation type="submission" date="2020-12" db="EMBL/GenBank/DDBJ databases">
        <title>HMF7856_wgs.fasta genome submission.</title>
        <authorList>
            <person name="Kang H."/>
            <person name="Kim H."/>
            <person name="Joh K."/>
        </authorList>
    </citation>
    <scope>NUCLEOTIDE SEQUENCE [LARGE SCALE GENOMIC DNA]</scope>
    <source>
        <strain evidence="8 9">HMF7856</strain>
    </source>
</reference>
<name>A0A6I4I015_9SPHI</name>
<dbReference type="Gene3D" id="3.30.70.1230">
    <property type="entry name" value="Nucleotide cyclase"/>
    <property type="match status" value="1"/>
</dbReference>
<dbReference type="InterPro" id="IPR018297">
    <property type="entry name" value="A/G_cyclase_CS"/>
</dbReference>
<dbReference type="PROSITE" id="PS50125">
    <property type="entry name" value="GUANYLATE_CYCLASE_2"/>
    <property type="match status" value="1"/>
</dbReference>
<dbReference type="GO" id="GO:0009190">
    <property type="term" value="P:cyclic nucleotide biosynthetic process"/>
    <property type="evidence" value="ECO:0007669"/>
    <property type="project" value="InterPro"/>
</dbReference>
<dbReference type="SUPFAM" id="SSF55073">
    <property type="entry name" value="Nucleotide cyclase"/>
    <property type="match status" value="1"/>
</dbReference>
<dbReference type="GO" id="GO:0004016">
    <property type="term" value="F:adenylate cyclase activity"/>
    <property type="evidence" value="ECO:0007669"/>
    <property type="project" value="UniProtKB-ARBA"/>
</dbReference>
<comment type="similarity">
    <text evidence="7">Belongs to the adenylyl cyclase class-4/guanylyl cyclase family.</text>
</comment>
<evidence type="ECO:0000313" key="9">
    <source>
        <dbReference type="Proteomes" id="UP000429232"/>
    </source>
</evidence>
<dbReference type="InterPro" id="IPR050401">
    <property type="entry name" value="Cyclic_nucleotide_synthase"/>
</dbReference>
<evidence type="ECO:0000256" key="1">
    <source>
        <dbReference type="ARBA" id="ARBA00004370"/>
    </source>
</evidence>
<keyword evidence="9" id="KW-1185">Reference proteome</keyword>
<accession>A0A6I4I015</accession>
<dbReference type="RefSeq" id="WP_157523365.1">
    <property type="nucleotide sequence ID" value="NZ_CP066775.1"/>
</dbReference>
<evidence type="ECO:0000256" key="6">
    <source>
        <dbReference type="ARBA" id="ARBA00023239"/>
    </source>
</evidence>
<dbReference type="Gene3D" id="6.10.250.780">
    <property type="match status" value="1"/>
</dbReference>
<organism evidence="8 9">
    <name type="scientific">Mucilaginibacter ginkgonis</name>
    <dbReference type="NCBI Taxonomy" id="2682091"/>
    <lineage>
        <taxon>Bacteria</taxon>
        <taxon>Pseudomonadati</taxon>
        <taxon>Bacteroidota</taxon>
        <taxon>Sphingobacteriia</taxon>
        <taxon>Sphingobacteriales</taxon>
        <taxon>Sphingobacteriaceae</taxon>
        <taxon>Mucilaginibacter</taxon>
    </lineage>
</organism>
<dbReference type="PROSITE" id="PS00452">
    <property type="entry name" value="GUANYLATE_CYCLASE_1"/>
    <property type="match status" value="1"/>
</dbReference>
<dbReference type="Proteomes" id="UP000429232">
    <property type="component" value="Chromosome"/>
</dbReference>
<dbReference type="InterPro" id="IPR029787">
    <property type="entry name" value="Nucleotide_cyclase"/>
</dbReference>
<keyword evidence="2" id="KW-0812">Transmembrane</keyword>
<keyword evidence="6 7" id="KW-0456">Lyase</keyword>
<dbReference type="PANTHER" id="PTHR11920:SF335">
    <property type="entry name" value="GUANYLATE CYCLASE"/>
    <property type="match status" value="1"/>
</dbReference>
<evidence type="ECO:0000256" key="5">
    <source>
        <dbReference type="ARBA" id="ARBA00023136"/>
    </source>
</evidence>
<evidence type="ECO:0000313" key="8">
    <source>
        <dbReference type="EMBL" id="QQL49926.1"/>
    </source>
</evidence>